<organism evidence="4 5">
    <name type="scientific">Adonisia turfae CCMR0082</name>
    <dbReference type="NCBI Taxonomy" id="2304604"/>
    <lineage>
        <taxon>Bacteria</taxon>
        <taxon>Bacillati</taxon>
        <taxon>Cyanobacteriota</taxon>
        <taxon>Adonisia</taxon>
        <taxon>Adonisia turfae</taxon>
    </lineage>
</organism>
<feature type="domain" description="N-acetyltransferase" evidence="3">
    <location>
        <begin position="164"/>
        <end position="315"/>
    </location>
</feature>
<dbReference type="RefSeq" id="WP_163664097.1">
    <property type="nucleotide sequence ID" value="NZ_QZCE01000002.1"/>
</dbReference>
<dbReference type="EMBL" id="QZCE01000002">
    <property type="protein sequence ID" value="NEZ64080.1"/>
    <property type="molecule type" value="Genomic_DNA"/>
</dbReference>
<protein>
    <submittedName>
        <fullName evidence="4">GNAT family N-acetyltransferase</fullName>
    </submittedName>
</protein>
<comment type="caution">
    <text evidence="4">The sequence shown here is derived from an EMBL/GenBank/DDBJ whole genome shotgun (WGS) entry which is preliminary data.</text>
</comment>
<evidence type="ECO:0000313" key="4">
    <source>
        <dbReference type="EMBL" id="NEZ64080.1"/>
    </source>
</evidence>
<name>A0A6M0S6V2_9CYAN</name>
<dbReference type="GO" id="GO:0016747">
    <property type="term" value="F:acyltransferase activity, transferring groups other than amino-acyl groups"/>
    <property type="evidence" value="ECO:0007669"/>
    <property type="project" value="InterPro"/>
</dbReference>
<dbReference type="Pfam" id="PF00583">
    <property type="entry name" value="Acetyltransf_1"/>
    <property type="match status" value="1"/>
</dbReference>
<keyword evidence="1 4" id="KW-0808">Transferase</keyword>
<accession>A0A6M0S6V2</accession>
<dbReference type="InterPro" id="IPR000182">
    <property type="entry name" value="GNAT_dom"/>
</dbReference>
<evidence type="ECO:0000313" key="5">
    <source>
        <dbReference type="Proteomes" id="UP000473574"/>
    </source>
</evidence>
<evidence type="ECO:0000256" key="1">
    <source>
        <dbReference type="ARBA" id="ARBA00022679"/>
    </source>
</evidence>
<reference evidence="4 5" key="1">
    <citation type="journal article" date="2020" name="Microb. Ecol.">
        <title>Ecogenomics of the Marine Benthic Filamentous Cyanobacterium Adonisia.</title>
        <authorList>
            <person name="Walter J.M."/>
            <person name="Coutinho F.H."/>
            <person name="Leomil L."/>
            <person name="Hargreaves P.I."/>
            <person name="Campeao M.E."/>
            <person name="Vieira V.V."/>
            <person name="Silva B.S."/>
            <person name="Fistarol G.O."/>
            <person name="Salomon P.S."/>
            <person name="Sawabe T."/>
            <person name="Mino S."/>
            <person name="Hosokawa M."/>
            <person name="Miyashita H."/>
            <person name="Maruyama F."/>
            <person name="van Verk M.C."/>
            <person name="Dutilh B.E."/>
            <person name="Thompson C.C."/>
            <person name="Thompson F.L."/>
        </authorList>
    </citation>
    <scope>NUCLEOTIDE SEQUENCE [LARGE SCALE GENOMIC DNA]</scope>
    <source>
        <strain evidence="4 5">CCMR0082</strain>
    </source>
</reference>
<keyword evidence="2" id="KW-0012">Acyltransferase</keyword>
<sequence length="315" mass="36556">MLQHYKHKSVQRSDLPKIVDLLAACEVIDQLETNRSLAELQRGFDNKPPNTIRNDYLWETPDGQAIGYGLYGIRHQPESQEAYPSVKVHPDYRKDNLEAEILTWCEQEIHKLCPNATIWVSARSDRTHYTTLYENQGYQPVRWFHRMSRSLRAPIPEPQLPAGFTTRTCQGDTDVEPWVEMFNQTFIDHWQFHPRPIENRRHEIQQPDYQADLDWIAVAPNGTFAAFCDAYIFHERNARTHRKEGWITGLGTRRGFRHQGLGRAMLLLGLQQLKATGMETALLDVDSENPNQAQKLYESMGFETIQTSVSYTKTL</sequence>
<dbReference type="InterPro" id="IPR016181">
    <property type="entry name" value="Acyl_CoA_acyltransferase"/>
</dbReference>
<dbReference type="PROSITE" id="PS51186">
    <property type="entry name" value="GNAT"/>
    <property type="match status" value="1"/>
</dbReference>
<dbReference type="InterPro" id="IPR050832">
    <property type="entry name" value="Bact_Acetyltransf"/>
</dbReference>
<dbReference type="Proteomes" id="UP000473574">
    <property type="component" value="Unassembled WGS sequence"/>
</dbReference>
<evidence type="ECO:0000256" key="2">
    <source>
        <dbReference type="ARBA" id="ARBA00023315"/>
    </source>
</evidence>
<dbReference type="AlphaFoldDB" id="A0A6M0S6V2"/>
<dbReference type="PANTHER" id="PTHR43877">
    <property type="entry name" value="AMINOALKYLPHOSPHONATE N-ACETYLTRANSFERASE-RELATED-RELATED"/>
    <property type="match status" value="1"/>
</dbReference>
<dbReference type="Gene3D" id="3.40.630.30">
    <property type="match status" value="1"/>
</dbReference>
<evidence type="ECO:0000259" key="3">
    <source>
        <dbReference type="PROSITE" id="PS51186"/>
    </source>
</evidence>
<dbReference type="CDD" id="cd04301">
    <property type="entry name" value="NAT_SF"/>
    <property type="match status" value="1"/>
</dbReference>
<gene>
    <name evidence="4" type="ORF">D0962_15000</name>
</gene>
<dbReference type="SUPFAM" id="SSF55729">
    <property type="entry name" value="Acyl-CoA N-acyltransferases (Nat)"/>
    <property type="match status" value="1"/>
</dbReference>
<proteinExistence type="predicted"/>